<dbReference type="InterPro" id="IPR012944">
    <property type="entry name" value="SusD_RagB_dom"/>
</dbReference>
<dbReference type="AlphaFoldDB" id="A0A5C6Z0I6"/>
<evidence type="ECO:0000256" key="1">
    <source>
        <dbReference type="ARBA" id="ARBA00004442"/>
    </source>
</evidence>
<comment type="caution">
    <text evidence="9">The sequence shown here is derived from an EMBL/GenBank/DDBJ whole genome shotgun (WGS) entry which is preliminary data.</text>
</comment>
<dbReference type="GO" id="GO:0009279">
    <property type="term" value="C:cell outer membrane"/>
    <property type="evidence" value="ECO:0007669"/>
    <property type="project" value="UniProtKB-SubCell"/>
</dbReference>
<dbReference type="PROSITE" id="PS51257">
    <property type="entry name" value="PROKAR_LIPOPROTEIN"/>
    <property type="match status" value="1"/>
</dbReference>
<sequence length="463" mass="52571">MKTIFKQVNKKFIYLLIFPLFLLGCEDFLEVNEPFGQINTPEVFEDEITATAAVTSLYAKLRDEVLLTGNTQGLGALMGVYSDELDFYGLGVEPMNSLYQHYVFSDDPIIEGIWNGSYSLIHSGNAILESLDKSDKLSLETKEQLRGETLFIRGLTYFYLVQLFGDIPYATTTDYKTNSILSRMSASKVYDSIVNDLIEAKAILPTNYISGERVRANEFVVAALLARIHLYREQWELAALEATSLISNTTLFDLDIEVANVFLRESTSAILQFKPKSEGENSQEASIFLFESGPPPLVSLNPKIYESMEPNDLRKENWIGIVTDGNQTWYYPNKYKIEANTGTSIEYSVVLRLAEQYLIRAEARLKLGNFSGALEDLNHVRNRAGLMDFEGTTENGIMDSIILERYHELFSEFGHRWFDLKRFDLTNEVLSPIKPGWKPTDLLLPIPENELLMNPNLVQNPGY</sequence>
<proteinExistence type="inferred from homology"/>
<keyword evidence="6" id="KW-0812">Transmembrane</keyword>
<keyword evidence="4 6" id="KW-0472">Membrane</keyword>
<feature type="domain" description="SusD-like N-terminal" evidence="8">
    <location>
        <begin position="93"/>
        <end position="230"/>
    </location>
</feature>
<keyword evidence="5" id="KW-0998">Cell outer membrane</keyword>
<keyword evidence="10" id="KW-1185">Reference proteome</keyword>
<protein>
    <submittedName>
        <fullName evidence="9">RagB/SusD family nutrient uptake outer membrane protein</fullName>
    </submittedName>
</protein>
<organism evidence="9 10">
    <name type="scientific">Aequorivita antarctica</name>
    <dbReference type="NCBI Taxonomy" id="153266"/>
    <lineage>
        <taxon>Bacteria</taxon>
        <taxon>Pseudomonadati</taxon>
        <taxon>Bacteroidota</taxon>
        <taxon>Flavobacteriia</taxon>
        <taxon>Flavobacteriales</taxon>
        <taxon>Flavobacteriaceae</taxon>
        <taxon>Aequorivita</taxon>
    </lineage>
</organism>
<keyword evidence="6" id="KW-1133">Transmembrane helix</keyword>
<evidence type="ECO:0000256" key="3">
    <source>
        <dbReference type="ARBA" id="ARBA00022729"/>
    </source>
</evidence>
<evidence type="ECO:0000256" key="2">
    <source>
        <dbReference type="ARBA" id="ARBA00006275"/>
    </source>
</evidence>
<evidence type="ECO:0000313" key="10">
    <source>
        <dbReference type="Proteomes" id="UP000321497"/>
    </source>
</evidence>
<dbReference type="InterPro" id="IPR033985">
    <property type="entry name" value="SusD-like_N"/>
</dbReference>
<gene>
    <name evidence="9" type="ORF">ESU54_07325</name>
</gene>
<evidence type="ECO:0000259" key="8">
    <source>
        <dbReference type="Pfam" id="PF14322"/>
    </source>
</evidence>
<dbReference type="Proteomes" id="UP000321497">
    <property type="component" value="Unassembled WGS sequence"/>
</dbReference>
<evidence type="ECO:0000256" key="5">
    <source>
        <dbReference type="ARBA" id="ARBA00023237"/>
    </source>
</evidence>
<dbReference type="EMBL" id="VORT01000004">
    <property type="protein sequence ID" value="TXD73566.1"/>
    <property type="molecule type" value="Genomic_DNA"/>
</dbReference>
<evidence type="ECO:0000256" key="6">
    <source>
        <dbReference type="SAM" id="Phobius"/>
    </source>
</evidence>
<dbReference type="Gene3D" id="1.25.40.390">
    <property type="match status" value="1"/>
</dbReference>
<comment type="subcellular location">
    <subcellularLocation>
        <location evidence="1">Cell outer membrane</location>
    </subcellularLocation>
</comment>
<evidence type="ECO:0000259" key="7">
    <source>
        <dbReference type="Pfam" id="PF07980"/>
    </source>
</evidence>
<evidence type="ECO:0000313" key="9">
    <source>
        <dbReference type="EMBL" id="TXD73566.1"/>
    </source>
</evidence>
<dbReference type="InterPro" id="IPR011990">
    <property type="entry name" value="TPR-like_helical_dom_sf"/>
</dbReference>
<name>A0A5C6Z0I6_9FLAO</name>
<reference evidence="9 10" key="1">
    <citation type="submission" date="2019-08" db="EMBL/GenBank/DDBJ databases">
        <title>Genome of Aequorivita antarctica SW49 (type strain).</title>
        <authorList>
            <person name="Bowman J.P."/>
        </authorList>
    </citation>
    <scope>NUCLEOTIDE SEQUENCE [LARGE SCALE GENOMIC DNA]</scope>
    <source>
        <strain evidence="9 10">SW49</strain>
    </source>
</reference>
<keyword evidence="3" id="KW-0732">Signal</keyword>
<dbReference type="Pfam" id="PF07980">
    <property type="entry name" value="SusD_RagB"/>
    <property type="match status" value="1"/>
</dbReference>
<evidence type="ECO:0000256" key="4">
    <source>
        <dbReference type="ARBA" id="ARBA00023136"/>
    </source>
</evidence>
<comment type="similarity">
    <text evidence="2">Belongs to the SusD family.</text>
</comment>
<feature type="domain" description="RagB/SusD" evidence="7">
    <location>
        <begin position="321"/>
        <end position="463"/>
    </location>
</feature>
<dbReference type="Pfam" id="PF14322">
    <property type="entry name" value="SusD-like_3"/>
    <property type="match status" value="1"/>
</dbReference>
<dbReference type="SUPFAM" id="SSF48452">
    <property type="entry name" value="TPR-like"/>
    <property type="match status" value="1"/>
</dbReference>
<dbReference type="RefSeq" id="WP_111844616.1">
    <property type="nucleotide sequence ID" value="NZ_UEGI01000008.1"/>
</dbReference>
<feature type="transmembrane region" description="Helical" evidence="6">
    <location>
        <begin position="12"/>
        <end position="29"/>
    </location>
</feature>
<dbReference type="CDD" id="cd08977">
    <property type="entry name" value="SusD"/>
    <property type="match status" value="1"/>
</dbReference>
<dbReference type="OrthoDB" id="621570at2"/>
<accession>A0A5C6Z0I6</accession>